<name>A0AAW1I2M0_SAPOF</name>
<keyword evidence="1" id="KW-0175">Coiled coil</keyword>
<keyword evidence="4" id="KW-1185">Reference proteome</keyword>
<accession>A0AAW1I2M0</accession>
<dbReference type="EMBL" id="JBDFQZ010000010">
    <property type="protein sequence ID" value="KAK9683231.1"/>
    <property type="molecule type" value="Genomic_DNA"/>
</dbReference>
<evidence type="ECO:0000256" key="1">
    <source>
        <dbReference type="SAM" id="Coils"/>
    </source>
</evidence>
<proteinExistence type="predicted"/>
<reference evidence="3" key="1">
    <citation type="submission" date="2024-03" db="EMBL/GenBank/DDBJ databases">
        <title>WGS assembly of Saponaria officinalis var. Norfolk2.</title>
        <authorList>
            <person name="Jenkins J."/>
            <person name="Shu S."/>
            <person name="Grimwood J."/>
            <person name="Barry K."/>
            <person name="Goodstein D."/>
            <person name="Schmutz J."/>
            <person name="Leebens-Mack J."/>
            <person name="Osbourn A."/>
        </authorList>
    </citation>
    <scope>NUCLEOTIDE SEQUENCE [LARGE SCALE GENOMIC DNA]</scope>
    <source>
        <strain evidence="3">JIC</strain>
    </source>
</reference>
<feature type="compositionally biased region" description="Polar residues" evidence="2">
    <location>
        <begin position="268"/>
        <end position="300"/>
    </location>
</feature>
<comment type="caution">
    <text evidence="3">The sequence shown here is derived from an EMBL/GenBank/DDBJ whole genome shotgun (WGS) entry which is preliminary data.</text>
</comment>
<feature type="compositionally biased region" description="Polar residues" evidence="2">
    <location>
        <begin position="164"/>
        <end position="176"/>
    </location>
</feature>
<feature type="compositionally biased region" description="Basic residues" evidence="2">
    <location>
        <begin position="301"/>
        <end position="318"/>
    </location>
</feature>
<evidence type="ECO:0000256" key="2">
    <source>
        <dbReference type="SAM" id="MobiDB-lite"/>
    </source>
</evidence>
<dbReference type="Proteomes" id="UP001443914">
    <property type="component" value="Unassembled WGS sequence"/>
</dbReference>
<evidence type="ECO:0000313" key="4">
    <source>
        <dbReference type="Proteomes" id="UP001443914"/>
    </source>
</evidence>
<feature type="compositionally biased region" description="Basic and acidic residues" evidence="2">
    <location>
        <begin position="218"/>
        <end position="231"/>
    </location>
</feature>
<feature type="region of interest" description="Disordered" evidence="2">
    <location>
        <begin position="162"/>
        <end position="340"/>
    </location>
</feature>
<feature type="compositionally biased region" description="Low complexity" evidence="2">
    <location>
        <begin position="253"/>
        <end position="264"/>
    </location>
</feature>
<protein>
    <submittedName>
        <fullName evidence="3">Uncharacterized protein</fullName>
    </submittedName>
</protein>
<evidence type="ECO:0000313" key="3">
    <source>
        <dbReference type="EMBL" id="KAK9683231.1"/>
    </source>
</evidence>
<feature type="compositionally biased region" description="Pro residues" evidence="2">
    <location>
        <begin position="186"/>
        <end position="202"/>
    </location>
</feature>
<feature type="coiled-coil region" evidence="1">
    <location>
        <begin position="98"/>
        <end position="128"/>
    </location>
</feature>
<organism evidence="3 4">
    <name type="scientific">Saponaria officinalis</name>
    <name type="common">Common soapwort</name>
    <name type="synonym">Lychnis saponaria</name>
    <dbReference type="NCBI Taxonomy" id="3572"/>
    <lineage>
        <taxon>Eukaryota</taxon>
        <taxon>Viridiplantae</taxon>
        <taxon>Streptophyta</taxon>
        <taxon>Embryophyta</taxon>
        <taxon>Tracheophyta</taxon>
        <taxon>Spermatophyta</taxon>
        <taxon>Magnoliopsida</taxon>
        <taxon>eudicotyledons</taxon>
        <taxon>Gunneridae</taxon>
        <taxon>Pentapetalae</taxon>
        <taxon>Caryophyllales</taxon>
        <taxon>Caryophyllaceae</taxon>
        <taxon>Caryophylleae</taxon>
        <taxon>Saponaria</taxon>
    </lineage>
</organism>
<gene>
    <name evidence="3" type="ORF">RND81_10G125300</name>
</gene>
<sequence>MRKVPFFLECHYKSASFDYAIHDVDFIQLLDVIADFDVVSMKQQVLIPNVYDMFYKTRRGVTKQIKHDGDLLGMLIEYQGFKTIEVWIEDTNNPIKEFKLVEQLKKAAKEEQERKEKDERERKRMEDEMVFVQPLAVEIPVVDVDTAKTIFVRVYHSEEYIEDSNFNPNPDATNEATVEKQNSKPNPNPNPNPNSNPNPNPEPTKEPTVKDSNSNANPKRDSTTKPVHEEPNIPSNANPNYHSTTEPDRKEPNTNSNPNSTTEPTPIPTQLSQNFPTSNRFTTEGFTSNNSEAATNLSHLSTKKPPTKQKIPKTTAKRKGIDNSTQQRPSKQRNTEGDSI</sequence>
<dbReference type="AlphaFoldDB" id="A0AAW1I2M0"/>
<feature type="compositionally biased region" description="Polar residues" evidence="2">
    <location>
        <begin position="233"/>
        <end position="244"/>
    </location>
</feature>